<feature type="compositionally biased region" description="Polar residues" evidence="1">
    <location>
        <begin position="104"/>
        <end position="115"/>
    </location>
</feature>
<sequence>MESAEARLKKQVSDRLVALIGCPVDMVVQMVVRIARDSASAADLAARLVGLVGFPSSADTVAFAKDVYGMFPFKGAAAGVSEYQKQLQRTLKLLDGNDDEDNASAATAPSSSGNNNRKKRFGRKGEEGDSDDDEATAIQDSERHAPAWSTGPADYAGSEFGGEELELRDREMVQLDRQIMEHGAANTRKEEDRLARRSSRCRFLQKHKSKKAKKKAVALQNKILEYENIFYSIKVTNDEFFAVRRAHGNDCFAVQQRNDARQTKGARQRYSTALGKASPHGKAARWRTAK</sequence>
<keyword evidence="3" id="KW-1185">Reference proteome</keyword>
<dbReference type="AlphaFoldDB" id="A0AAD8S1D2"/>
<feature type="region of interest" description="Disordered" evidence="1">
    <location>
        <begin position="270"/>
        <end position="290"/>
    </location>
</feature>
<organism evidence="2 3">
    <name type="scientific">Lolium multiflorum</name>
    <name type="common">Italian ryegrass</name>
    <name type="synonym">Lolium perenne subsp. multiflorum</name>
    <dbReference type="NCBI Taxonomy" id="4521"/>
    <lineage>
        <taxon>Eukaryota</taxon>
        <taxon>Viridiplantae</taxon>
        <taxon>Streptophyta</taxon>
        <taxon>Embryophyta</taxon>
        <taxon>Tracheophyta</taxon>
        <taxon>Spermatophyta</taxon>
        <taxon>Magnoliopsida</taxon>
        <taxon>Liliopsida</taxon>
        <taxon>Poales</taxon>
        <taxon>Poaceae</taxon>
        <taxon>BOP clade</taxon>
        <taxon>Pooideae</taxon>
        <taxon>Poodae</taxon>
        <taxon>Poeae</taxon>
        <taxon>Poeae Chloroplast Group 2 (Poeae type)</taxon>
        <taxon>Loliodinae</taxon>
        <taxon>Loliinae</taxon>
        <taxon>Lolium</taxon>
    </lineage>
</organism>
<gene>
    <name evidence="2" type="ORF">QYE76_060495</name>
</gene>
<dbReference type="EMBL" id="JAUUTY010000004">
    <property type="protein sequence ID" value="KAK1642690.1"/>
    <property type="molecule type" value="Genomic_DNA"/>
</dbReference>
<reference evidence="2" key="1">
    <citation type="submission" date="2023-07" db="EMBL/GenBank/DDBJ databases">
        <title>A chromosome-level genome assembly of Lolium multiflorum.</title>
        <authorList>
            <person name="Chen Y."/>
            <person name="Copetti D."/>
            <person name="Kolliker R."/>
            <person name="Studer B."/>
        </authorList>
    </citation>
    <scope>NUCLEOTIDE SEQUENCE</scope>
    <source>
        <strain evidence="2">02402/16</strain>
        <tissue evidence="2">Leaf</tissue>
    </source>
</reference>
<protein>
    <submittedName>
        <fullName evidence="2">Uncharacterized protein</fullName>
    </submittedName>
</protein>
<evidence type="ECO:0000313" key="2">
    <source>
        <dbReference type="EMBL" id="KAK1642690.1"/>
    </source>
</evidence>
<dbReference type="Proteomes" id="UP001231189">
    <property type="component" value="Unassembled WGS sequence"/>
</dbReference>
<evidence type="ECO:0000256" key="1">
    <source>
        <dbReference type="SAM" id="MobiDB-lite"/>
    </source>
</evidence>
<name>A0AAD8S1D2_LOLMU</name>
<accession>A0AAD8S1D2</accession>
<evidence type="ECO:0000313" key="3">
    <source>
        <dbReference type="Proteomes" id="UP001231189"/>
    </source>
</evidence>
<comment type="caution">
    <text evidence="2">The sequence shown here is derived from an EMBL/GenBank/DDBJ whole genome shotgun (WGS) entry which is preliminary data.</text>
</comment>
<feature type="region of interest" description="Disordered" evidence="1">
    <location>
        <begin position="96"/>
        <end position="159"/>
    </location>
</feature>
<proteinExistence type="predicted"/>